<protein>
    <submittedName>
        <fullName evidence="4">Histidine kinase</fullName>
    </submittedName>
</protein>
<keyword evidence="2" id="KW-0812">Transmembrane</keyword>
<sequence>MQRRTDFCGIGLQRLRLLNRRENQCTHRWIWVFGLRKQDYDKIIVGIEDMNAPFAIRISEARRMLLQLVFWCLFIFWPLIFRSSTVRVRRFHQPPDPVYMVALNALAVLFFYLNTRILIPRFLEKKGLSFYLLTVAGCGLVMVLLSMQLRSLAFKADLTDVRFITGTIFPVLFIFSISTTYKVLNDFHRRQQLEKERENERLKSELSFLRSQISPHFLFNILNSIVSLARFKPESVEPATIQLAELMRYMLYESDEAKVPMDQEIRYLRSYIDLQTLRLGKKVQIELDLGPVAGNHCIEPMLLIPFVENAFKHGIGMITRPAIQLHLHINERTLYFLVKNKVSMQPDDPKDHHSGIGLKNVERRLNLLYPNHDLQIREREGWYEVQLTLELS</sequence>
<organism evidence="4 5">
    <name type="scientific">Siphonobacter curvatus</name>
    <dbReference type="NCBI Taxonomy" id="2094562"/>
    <lineage>
        <taxon>Bacteria</taxon>
        <taxon>Pseudomonadati</taxon>
        <taxon>Bacteroidota</taxon>
        <taxon>Cytophagia</taxon>
        <taxon>Cytophagales</taxon>
        <taxon>Cytophagaceae</taxon>
        <taxon>Siphonobacter</taxon>
    </lineage>
</organism>
<dbReference type="PANTHER" id="PTHR34220">
    <property type="entry name" value="SENSOR HISTIDINE KINASE YPDA"/>
    <property type="match status" value="1"/>
</dbReference>
<name>A0A2S7IM82_9BACT</name>
<keyword evidence="1" id="KW-0175">Coiled coil</keyword>
<dbReference type="InterPro" id="IPR010559">
    <property type="entry name" value="Sig_transdc_His_kin_internal"/>
</dbReference>
<evidence type="ECO:0000313" key="5">
    <source>
        <dbReference type="Proteomes" id="UP000239590"/>
    </source>
</evidence>
<gene>
    <name evidence="4" type="ORF">C5O19_04115</name>
</gene>
<dbReference type="PANTHER" id="PTHR34220:SF7">
    <property type="entry name" value="SENSOR HISTIDINE KINASE YPDA"/>
    <property type="match status" value="1"/>
</dbReference>
<comment type="caution">
    <text evidence="4">The sequence shown here is derived from an EMBL/GenBank/DDBJ whole genome shotgun (WGS) entry which is preliminary data.</text>
</comment>
<dbReference type="EMBL" id="PTRA01000001">
    <property type="protein sequence ID" value="PQA58853.1"/>
    <property type="molecule type" value="Genomic_DNA"/>
</dbReference>
<dbReference type="AlphaFoldDB" id="A0A2S7IM82"/>
<dbReference type="Gene3D" id="3.30.565.10">
    <property type="entry name" value="Histidine kinase-like ATPase, C-terminal domain"/>
    <property type="match status" value="1"/>
</dbReference>
<feature type="transmembrane region" description="Helical" evidence="2">
    <location>
        <begin position="161"/>
        <end position="184"/>
    </location>
</feature>
<dbReference type="InterPro" id="IPR036890">
    <property type="entry name" value="HATPase_C_sf"/>
</dbReference>
<keyword evidence="2" id="KW-1133">Transmembrane helix</keyword>
<feature type="transmembrane region" description="Helical" evidence="2">
    <location>
        <begin position="64"/>
        <end position="81"/>
    </location>
</feature>
<accession>A0A2S7IM82</accession>
<dbReference type="SUPFAM" id="SSF55874">
    <property type="entry name" value="ATPase domain of HSP90 chaperone/DNA topoisomerase II/histidine kinase"/>
    <property type="match status" value="1"/>
</dbReference>
<keyword evidence="4" id="KW-0808">Transferase</keyword>
<keyword evidence="5" id="KW-1185">Reference proteome</keyword>
<evidence type="ECO:0000256" key="2">
    <source>
        <dbReference type="SAM" id="Phobius"/>
    </source>
</evidence>
<feature type="transmembrane region" description="Helical" evidence="2">
    <location>
        <begin position="101"/>
        <end position="119"/>
    </location>
</feature>
<feature type="transmembrane region" description="Helical" evidence="2">
    <location>
        <begin position="131"/>
        <end position="149"/>
    </location>
</feature>
<dbReference type="Pfam" id="PF06580">
    <property type="entry name" value="His_kinase"/>
    <property type="match status" value="1"/>
</dbReference>
<dbReference type="InterPro" id="IPR050640">
    <property type="entry name" value="Bact_2-comp_sensor_kinase"/>
</dbReference>
<evidence type="ECO:0000313" key="4">
    <source>
        <dbReference type="EMBL" id="PQA58853.1"/>
    </source>
</evidence>
<keyword evidence="2" id="KW-0472">Membrane</keyword>
<proteinExistence type="predicted"/>
<dbReference type="Proteomes" id="UP000239590">
    <property type="component" value="Unassembled WGS sequence"/>
</dbReference>
<evidence type="ECO:0000259" key="3">
    <source>
        <dbReference type="Pfam" id="PF06580"/>
    </source>
</evidence>
<dbReference type="GO" id="GO:0000155">
    <property type="term" value="F:phosphorelay sensor kinase activity"/>
    <property type="evidence" value="ECO:0007669"/>
    <property type="project" value="InterPro"/>
</dbReference>
<reference evidence="5" key="1">
    <citation type="submission" date="2018-02" db="EMBL/GenBank/DDBJ databases">
        <title>Genome sequencing of Solimonas sp. HR-BB.</title>
        <authorList>
            <person name="Lee Y."/>
            <person name="Jeon C.O."/>
        </authorList>
    </citation>
    <scope>NUCLEOTIDE SEQUENCE [LARGE SCALE GENOMIC DNA]</scope>
    <source>
        <strain evidence="5">HR-U</strain>
    </source>
</reference>
<feature type="coiled-coil region" evidence="1">
    <location>
        <begin position="185"/>
        <end position="212"/>
    </location>
</feature>
<keyword evidence="4" id="KW-0418">Kinase</keyword>
<evidence type="ECO:0000256" key="1">
    <source>
        <dbReference type="SAM" id="Coils"/>
    </source>
</evidence>
<dbReference type="GO" id="GO:0016020">
    <property type="term" value="C:membrane"/>
    <property type="evidence" value="ECO:0007669"/>
    <property type="project" value="InterPro"/>
</dbReference>
<feature type="domain" description="Signal transduction histidine kinase internal region" evidence="3">
    <location>
        <begin position="205"/>
        <end position="282"/>
    </location>
</feature>